<dbReference type="EMBL" id="SHKL01000001">
    <property type="protein sequence ID" value="RZT87453.1"/>
    <property type="molecule type" value="Genomic_DNA"/>
</dbReference>
<protein>
    <submittedName>
        <fullName evidence="1">Uncharacterized protein</fullName>
    </submittedName>
</protein>
<evidence type="ECO:0000313" key="2">
    <source>
        <dbReference type="Proteomes" id="UP000291591"/>
    </source>
</evidence>
<gene>
    <name evidence="1" type="ORF">EV383_4377</name>
</gene>
<evidence type="ECO:0000313" key="1">
    <source>
        <dbReference type="EMBL" id="RZT87453.1"/>
    </source>
</evidence>
<sequence length="353" mass="37403">MALPNPIYIGQNALHTPASIRLLAYGLTTGVQGVLGTADCAIKALGTPGAAVQAMPGAYMVRAKHLASNYEGYAGKFDVAEQVTVSPTTSSGGRSDLVILVIKDPYVSGAGSWATPTGQAAIDGPYAFIEVIEGVASTTWDIAQRPTEGGWSAITLARITRPASTGIVQQSHITDLRSLATLGGTRTVIIDNPPVTPPPIAQSSYVQFKPSARDANYPSSDTVHNYLNANTTATQSWPAAATWDVPIPSWATSMDIDAAVYGAQILNGDIFGEIWMTVNGSAQAPLTVALDYGQVPARHTIPYGGTFAVPSSIRGRVVTFRLQMRHYYNGPGRMDAKAGTTSRLNVFFQRYPD</sequence>
<dbReference type="OrthoDB" id="4317400at2"/>
<keyword evidence="2" id="KW-1185">Reference proteome</keyword>
<accession>A0A4Q7V414</accession>
<dbReference type="AlphaFoldDB" id="A0A4Q7V414"/>
<comment type="caution">
    <text evidence="1">The sequence shown here is derived from an EMBL/GenBank/DDBJ whole genome shotgun (WGS) entry which is preliminary data.</text>
</comment>
<name>A0A4Q7V414_PSEST</name>
<dbReference type="RefSeq" id="WP_130291605.1">
    <property type="nucleotide sequence ID" value="NZ_SHKL01000001.1"/>
</dbReference>
<dbReference type="Proteomes" id="UP000291591">
    <property type="component" value="Unassembled WGS sequence"/>
</dbReference>
<reference evidence="1 2" key="1">
    <citation type="submission" date="2019-02" db="EMBL/GenBank/DDBJ databases">
        <title>Sequencing the genomes of 1000 actinobacteria strains.</title>
        <authorList>
            <person name="Klenk H.-P."/>
        </authorList>
    </citation>
    <scope>NUCLEOTIDE SEQUENCE [LARGE SCALE GENOMIC DNA]</scope>
    <source>
        <strain evidence="1 2">DSM 45779</strain>
    </source>
</reference>
<organism evidence="1 2">
    <name type="scientific">Pseudonocardia sediminis</name>
    <dbReference type="NCBI Taxonomy" id="1397368"/>
    <lineage>
        <taxon>Bacteria</taxon>
        <taxon>Bacillati</taxon>
        <taxon>Actinomycetota</taxon>
        <taxon>Actinomycetes</taxon>
        <taxon>Pseudonocardiales</taxon>
        <taxon>Pseudonocardiaceae</taxon>
        <taxon>Pseudonocardia</taxon>
    </lineage>
</organism>
<proteinExistence type="predicted"/>